<keyword evidence="3 8" id="KW-0436">Ligase</keyword>
<evidence type="ECO:0000256" key="2">
    <source>
        <dbReference type="ARBA" id="ARBA00022490"/>
    </source>
</evidence>
<dbReference type="CDD" id="cd01992">
    <property type="entry name" value="TilS_N"/>
    <property type="match status" value="1"/>
</dbReference>
<dbReference type="OrthoDB" id="9807403at2"/>
<evidence type="ECO:0000313" key="10">
    <source>
        <dbReference type="EMBL" id="SEI65792.1"/>
    </source>
</evidence>
<dbReference type="GO" id="GO:0032267">
    <property type="term" value="F:tRNA(Ile)-lysidine synthase activity"/>
    <property type="evidence" value="ECO:0007669"/>
    <property type="project" value="UniProtKB-EC"/>
</dbReference>
<comment type="subcellular location">
    <subcellularLocation>
        <location evidence="1 8">Cytoplasm</location>
    </subcellularLocation>
</comment>
<keyword evidence="4 8" id="KW-0819">tRNA processing</keyword>
<organism evidence="10 11">
    <name type="scientific">Alkalibacterium gilvum</name>
    <dbReference type="NCBI Taxonomy" id="1130080"/>
    <lineage>
        <taxon>Bacteria</taxon>
        <taxon>Bacillati</taxon>
        <taxon>Bacillota</taxon>
        <taxon>Bacilli</taxon>
        <taxon>Lactobacillales</taxon>
        <taxon>Carnobacteriaceae</taxon>
        <taxon>Alkalibacterium</taxon>
    </lineage>
</organism>
<accession>A0A1H6SQC7</accession>
<comment type="catalytic activity">
    <reaction evidence="7 8">
        <text>cytidine(34) in tRNA(Ile2) + L-lysine + ATP = lysidine(34) in tRNA(Ile2) + AMP + diphosphate + H(+)</text>
        <dbReference type="Rhea" id="RHEA:43744"/>
        <dbReference type="Rhea" id="RHEA-COMP:10625"/>
        <dbReference type="Rhea" id="RHEA-COMP:10670"/>
        <dbReference type="ChEBI" id="CHEBI:15378"/>
        <dbReference type="ChEBI" id="CHEBI:30616"/>
        <dbReference type="ChEBI" id="CHEBI:32551"/>
        <dbReference type="ChEBI" id="CHEBI:33019"/>
        <dbReference type="ChEBI" id="CHEBI:82748"/>
        <dbReference type="ChEBI" id="CHEBI:83665"/>
        <dbReference type="ChEBI" id="CHEBI:456215"/>
        <dbReference type="EC" id="6.3.4.19"/>
    </reaction>
</comment>
<dbReference type="STRING" id="1130080.SAMN04488113_10834"/>
<keyword evidence="5 8" id="KW-0547">Nucleotide-binding</keyword>
<dbReference type="NCBIfam" id="TIGR02433">
    <property type="entry name" value="lysidine_TilS_C"/>
    <property type="match status" value="1"/>
</dbReference>
<evidence type="ECO:0000256" key="1">
    <source>
        <dbReference type="ARBA" id="ARBA00004496"/>
    </source>
</evidence>
<feature type="domain" description="Lysidine-tRNA(Ile) synthetase C-terminal" evidence="9">
    <location>
        <begin position="387"/>
        <end position="459"/>
    </location>
</feature>
<keyword evidence="6 8" id="KW-0067">ATP-binding</keyword>
<dbReference type="InterPro" id="IPR011063">
    <property type="entry name" value="TilS/TtcA_N"/>
</dbReference>
<dbReference type="SUPFAM" id="SSF56037">
    <property type="entry name" value="PheT/TilS domain"/>
    <property type="match status" value="1"/>
</dbReference>
<dbReference type="Gene3D" id="3.30.465.60">
    <property type="match status" value="1"/>
</dbReference>
<dbReference type="RefSeq" id="WP_091633668.1">
    <property type="nucleotide sequence ID" value="NZ_FNYW01000008.1"/>
</dbReference>
<proteinExistence type="inferred from homology"/>
<evidence type="ECO:0000256" key="3">
    <source>
        <dbReference type="ARBA" id="ARBA00022598"/>
    </source>
</evidence>
<comment type="similarity">
    <text evidence="8">Belongs to the tRNA(Ile)-lysidine synthase family.</text>
</comment>
<dbReference type="InterPro" id="IPR012094">
    <property type="entry name" value="tRNA_Ile_lys_synt"/>
</dbReference>
<name>A0A1H6SQC7_9LACT</name>
<evidence type="ECO:0000313" key="11">
    <source>
        <dbReference type="Proteomes" id="UP000198564"/>
    </source>
</evidence>
<dbReference type="AlphaFoldDB" id="A0A1H6SQC7"/>
<reference evidence="11" key="1">
    <citation type="submission" date="2016-10" db="EMBL/GenBank/DDBJ databases">
        <authorList>
            <person name="Varghese N."/>
            <person name="Submissions S."/>
        </authorList>
    </citation>
    <scope>NUCLEOTIDE SEQUENCE [LARGE SCALE GENOMIC DNA]</scope>
    <source>
        <strain evidence="11">DSM 25751</strain>
    </source>
</reference>
<dbReference type="GO" id="GO:0006400">
    <property type="term" value="P:tRNA modification"/>
    <property type="evidence" value="ECO:0007669"/>
    <property type="project" value="UniProtKB-UniRule"/>
</dbReference>
<evidence type="ECO:0000256" key="4">
    <source>
        <dbReference type="ARBA" id="ARBA00022694"/>
    </source>
</evidence>
<dbReference type="PANTHER" id="PTHR43033">
    <property type="entry name" value="TRNA(ILE)-LYSIDINE SYNTHASE-RELATED"/>
    <property type="match status" value="1"/>
</dbReference>
<feature type="binding site" evidence="8">
    <location>
        <begin position="28"/>
        <end position="33"/>
    </location>
    <ligand>
        <name>ATP</name>
        <dbReference type="ChEBI" id="CHEBI:30616"/>
    </ligand>
</feature>
<sequence>MGLGKQFCEQIVTQRYWKKDDTVIVGVSGGVDSMVLFDLLYHLPENYRPIIHVAYINHKLRQESDAEEHFIKEYMKKRSVPVHVYIWDKKDHPTSGIEQEARKIRYQFFSDVAKEINSEIILTAHHFDDQVETILMRFIRGNSLDELIGISVERMNQKQRIIRPLLPYKKECIKAHAEQRKIPWKEDESNQLGIHTRNRYRNEIIPKLEQENPAVKAHIHEFSEDIKDLLSALKPLVEEEIKRSFKITESGMTVNLTSFSTIEKGFQKIVLSKAFKKMQGANHFAVSQHHIKLLLDWFKTGGPNTQLDLPEPLIARKEYDRCIIENRENVSQKNRVVIESEKLEINQWKKLSETEKIGWFEREVYQQSSNQNAHCLYLEKESVKEPLFIRHRKAGDRMKVKGLNGSKKIKDIFIDQKVPTKKRQDAWLVTDEEDTIVWLVGYKESPLSLNPLTDTITYVLIYQNTSS</sequence>
<dbReference type="InterPro" id="IPR012796">
    <property type="entry name" value="Lysidine-tRNA-synth_C"/>
</dbReference>
<keyword evidence="11" id="KW-1185">Reference proteome</keyword>
<dbReference type="Pfam" id="PF01171">
    <property type="entry name" value="ATP_bind_3"/>
    <property type="match status" value="1"/>
</dbReference>
<dbReference type="EC" id="6.3.4.19" evidence="8"/>
<protein>
    <recommendedName>
        <fullName evidence="8">tRNA(Ile)-lysidine synthase</fullName>
        <ecNumber evidence="8">6.3.4.19</ecNumber>
    </recommendedName>
    <alternativeName>
        <fullName evidence="8">tRNA(Ile)-2-lysyl-cytidine synthase</fullName>
    </alternativeName>
    <alternativeName>
        <fullName evidence="8">tRNA(Ile)-lysidine synthetase</fullName>
    </alternativeName>
</protein>
<evidence type="ECO:0000256" key="8">
    <source>
        <dbReference type="HAMAP-Rule" id="MF_01161"/>
    </source>
</evidence>
<dbReference type="Proteomes" id="UP000198564">
    <property type="component" value="Unassembled WGS sequence"/>
</dbReference>
<dbReference type="GO" id="GO:0005737">
    <property type="term" value="C:cytoplasm"/>
    <property type="evidence" value="ECO:0007669"/>
    <property type="project" value="UniProtKB-SubCell"/>
</dbReference>
<comment type="function">
    <text evidence="8">Ligates lysine onto the cytidine present at position 34 of the AUA codon-specific tRNA(Ile) that contains the anticodon CAU, in an ATP-dependent manner. Cytidine is converted to lysidine, thus changing the amino acid specificity of the tRNA from methionine to isoleucine.</text>
</comment>
<dbReference type="PANTHER" id="PTHR43033:SF1">
    <property type="entry name" value="TRNA(ILE)-LYSIDINE SYNTHASE-RELATED"/>
    <property type="match status" value="1"/>
</dbReference>
<gene>
    <name evidence="8" type="primary">tilS</name>
    <name evidence="10" type="ORF">SAMN04488113_10834</name>
</gene>
<dbReference type="GO" id="GO:0005524">
    <property type="term" value="F:ATP binding"/>
    <property type="evidence" value="ECO:0007669"/>
    <property type="project" value="UniProtKB-UniRule"/>
</dbReference>
<evidence type="ECO:0000256" key="6">
    <source>
        <dbReference type="ARBA" id="ARBA00022840"/>
    </source>
</evidence>
<dbReference type="NCBIfam" id="TIGR02432">
    <property type="entry name" value="lysidine_TilS_N"/>
    <property type="match status" value="1"/>
</dbReference>
<evidence type="ECO:0000256" key="5">
    <source>
        <dbReference type="ARBA" id="ARBA00022741"/>
    </source>
</evidence>
<comment type="domain">
    <text evidence="8">The N-terminal region contains the highly conserved SGGXDS motif, predicted to be a P-loop motif involved in ATP binding.</text>
</comment>
<dbReference type="SUPFAM" id="SSF52402">
    <property type="entry name" value="Adenine nucleotide alpha hydrolases-like"/>
    <property type="match status" value="1"/>
</dbReference>
<dbReference type="EMBL" id="FNYW01000008">
    <property type="protein sequence ID" value="SEI65792.1"/>
    <property type="molecule type" value="Genomic_DNA"/>
</dbReference>
<dbReference type="InterPro" id="IPR014729">
    <property type="entry name" value="Rossmann-like_a/b/a_fold"/>
</dbReference>
<keyword evidence="2 8" id="KW-0963">Cytoplasm</keyword>
<dbReference type="Pfam" id="PF11734">
    <property type="entry name" value="TilS_C"/>
    <property type="match status" value="1"/>
</dbReference>
<dbReference type="HAMAP" id="MF_01161">
    <property type="entry name" value="tRNA_Ile_lys_synt"/>
    <property type="match status" value="1"/>
</dbReference>
<dbReference type="Gene3D" id="3.40.50.620">
    <property type="entry name" value="HUPs"/>
    <property type="match status" value="1"/>
</dbReference>
<dbReference type="SMART" id="SM00977">
    <property type="entry name" value="TilS_C"/>
    <property type="match status" value="1"/>
</dbReference>
<evidence type="ECO:0000256" key="7">
    <source>
        <dbReference type="ARBA" id="ARBA00048539"/>
    </source>
</evidence>
<evidence type="ECO:0000259" key="9">
    <source>
        <dbReference type="SMART" id="SM00977"/>
    </source>
</evidence>
<dbReference type="InterPro" id="IPR012795">
    <property type="entry name" value="tRNA_Ile_lys_synt_N"/>
</dbReference>